<dbReference type="EMBL" id="LMWS01000005">
    <property type="protein sequence ID" value="KUN41167.1"/>
    <property type="molecule type" value="Genomic_DNA"/>
</dbReference>
<name>A0A101R3U3_9ACTN</name>
<feature type="transmembrane region" description="Helical" evidence="2">
    <location>
        <begin position="27"/>
        <end position="56"/>
    </location>
</feature>
<comment type="caution">
    <text evidence="3">The sequence shown here is derived from an EMBL/GenBank/DDBJ whole genome shotgun (WGS) entry which is preliminary data.</text>
</comment>
<evidence type="ECO:0000256" key="1">
    <source>
        <dbReference type="SAM" id="MobiDB-lite"/>
    </source>
</evidence>
<evidence type="ECO:0000256" key="2">
    <source>
        <dbReference type="SAM" id="Phobius"/>
    </source>
</evidence>
<gene>
    <name evidence="3" type="ORF">AQJ30_04630</name>
</gene>
<dbReference type="AlphaFoldDB" id="A0A101R3U3"/>
<feature type="region of interest" description="Disordered" evidence="1">
    <location>
        <begin position="190"/>
        <end position="218"/>
    </location>
</feature>
<evidence type="ECO:0000313" key="3">
    <source>
        <dbReference type="EMBL" id="KUN41167.1"/>
    </source>
</evidence>
<sequence>MATDPALRQGHDSTDLVLRDGSPTGPVLIALTSVGPALLTPLLLIVPTLVVAFWMALAGAQASTVCVVVGVIAGLEYLIGWPAVAFSRARSILRVEFAPAGVPASLRLVRTAGPDDWLPVGSLREVRLTHEVVEPYEGDPKPAVSTLVLELGLREGRERLDPLPFGGDPQQLADALEALLGPAGVVVELRTERSKRSRPVPNSGWTSGGSASVGSAGG</sequence>
<dbReference type="GeneID" id="91423902"/>
<keyword evidence="2" id="KW-1133">Transmembrane helix</keyword>
<feature type="compositionally biased region" description="Low complexity" evidence="1">
    <location>
        <begin position="203"/>
        <end position="218"/>
    </location>
</feature>
<feature type="transmembrane region" description="Helical" evidence="2">
    <location>
        <begin position="62"/>
        <end position="84"/>
    </location>
</feature>
<reference evidence="3 4" key="1">
    <citation type="submission" date="2015-10" db="EMBL/GenBank/DDBJ databases">
        <title>Draft genome sequence of Streptomyces longwoodensis DSM 41677, type strain for the species Streptomyces longwoodensis.</title>
        <authorList>
            <person name="Ruckert C."/>
            <person name="Winkler A."/>
            <person name="Kalinowski J."/>
            <person name="Kampfer P."/>
            <person name="Glaeser S."/>
        </authorList>
    </citation>
    <scope>NUCLEOTIDE SEQUENCE [LARGE SCALE GENOMIC DNA]</scope>
    <source>
        <strain evidence="3 4">DSM 41677</strain>
    </source>
</reference>
<organism evidence="3 4">
    <name type="scientific">Streptomyces longwoodensis</name>
    <dbReference type="NCBI Taxonomy" id="68231"/>
    <lineage>
        <taxon>Bacteria</taxon>
        <taxon>Bacillati</taxon>
        <taxon>Actinomycetota</taxon>
        <taxon>Actinomycetes</taxon>
        <taxon>Kitasatosporales</taxon>
        <taxon>Streptomycetaceae</taxon>
        <taxon>Streptomyces</taxon>
    </lineage>
</organism>
<keyword evidence="2" id="KW-0812">Transmembrane</keyword>
<proteinExistence type="predicted"/>
<dbReference type="RefSeq" id="WP_067228704.1">
    <property type="nucleotide sequence ID" value="NZ_KQ948549.1"/>
</dbReference>
<evidence type="ECO:0000313" key="4">
    <source>
        <dbReference type="Proteomes" id="UP000053271"/>
    </source>
</evidence>
<accession>A0A101R3U3</accession>
<keyword evidence="2" id="KW-0472">Membrane</keyword>
<dbReference type="Proteomes" id="UP000053271">
    <property type="component" value="Unassembled WGS sequence"/>
</dbReference>
<protein>
    <submittedName>
        <fullName evidence="3">Uncharacterized protein</fullName>
    </submittedName>
</protein>
<keyword evidence="4" id="KW-1185">Reference proteome</keyword>